<evidence type="ECO:0000313" key="2">
    <source>
        <dbReference type="EMBL" id="MDN4476391.1"/>
    </source>
</evidence>
<comment type="caution">
    <text evidence="2">The sequence shown here is derived from an EMBL/GenBank/DDBJ whole genome shotgun (WGS) entry which is preliminary data.</text>
</comment>
<keyword evidence="3" id="KW-1185">Reference proteome</keyword>
<evidence type="ECO:0000313" key="3">
    <source>
        <dbReference type="Proteomes" id="UP001172728"/>
    </source>
</evidence>
<name>A0ABT8GB83_9MICO</name>
<sequence length="91" mass="9612">MTGSEGFDYRTRTNGEVHIFHHGRLARMLKDDSAQDFLASVKDGDAQEVMAAAVGNDGQGGGVRGSAQGPATHLHGNGTAHPHAEFRRKSG</sequence>
<feature type="region of interest" description="Disordered" evidence="1">
    <location>
        <begin position="55"/>
        <end position="91"/>
    </location>
</feature>
<proteinExistence type="predicted"/>
<feature type="compositionally biased region" description="Basic and acidic residues" evidence="1">
    <location>
        <begin position="82"/>
        <end position="91"/>
    </location>
</feature>
<protein>
    <submittedName>
        <fullName evidence="2">Uncharacterized protein</fullName>
    </submittedName>
</protein>
<gene>
    <name evidence="2" type="ORF">QQX09_11040</name>
</gene>
<dbReference type="Proteomes" id="UP001172728">
    <property type="component" value="Unassembled WGS sequence"/>
</dbReference>
<organism evidence="2 3">
    <name type="scientific">Demequina litoralis</name>
    <dbReference type="NCBI Taxonomy" id="3051660"/>
    <lineage>
        <taxon>Bacteria</taxon>
        <taxon>Bacillati</taxon>
        <taxon>Actinomycetota</taxon>
        <taxon>Actinomycetes</taxon>
        <taxon>Micrococcales</taxon>
        <taxon>Demequinaceae</taxon>
        <taxon>Demequina</taxon>
    </lineage>
</organism>
<reference evidence="2" key="1">
    <citation type="submission" date="2023-06" db="EMBL/GenBank/DDBJ databases">
        <title>Sysu t00192.</title>
        <authorList>
            <person name="Gao L."/>
            <person name="Fang B.-Z."/>
            <person name="Li W.-J."/>
        </authorList>
    </citation>
    <scope>NUCLEOTIDE SEQUENCE</scope>
    <source>
        <strain evidence="2">SYSU T00192</strain>
    </source>
</reference>
<accession>A0ABT8GB83</accession>
<evidence type="ECO:0000256" key="1">
    <source>
        <dbReference type="SAM" id="MobiDB-lite"/>
    </source>
</evidence>
<dbReference type="RefSeq" id="WP_301134638.1">
    <property type="nucleotide sequence ID" value="NZ_JAUHPW010000008.1"/>
</dbReference>
<dbReference type="EMBL" id="JAUHPW010000008">
    <property type="protein sequence ID" value="MDN4476391.1"/>
    <property type="molecule type" value="Genomic_DNA"/>
</dbReference>